<dbReference type="AlphaFoldDB" id="A0A9P1M4Y5"/>
<evidence type="ECO:0000313" key="3">
    <source>
        <dbReference type="Proteomes" id="UP001152797"/>
    </source>
</evidence>
<proteinExistence type="predicted"/>
<keyword evidence="3" id="KW-1185">Reference proteome</keyword>
<protein>
    <submittedName>
        <fullName evidence="1">Uncharacterized protein</fullName>
    </submittedName>
</protein>
<dbReference type="Proteomes" id="UP001152797">
    <property type="component" value="Unassembled WGS sequence"/>
</dbReference>
<accession>A0A9P1M4Y5</accession>
<dbReference type="OrthoDB" id="410751at2759"/>
<evidence type="ECO:0000313" key="2">
    <source>
        <dbReference type="EMBL" id="CAL1172613.1"/>
    </source>
</evidence>
<dbReference type="EMBL" id="CAMXCT020006738">
    <property type="protein sequence ID" value="CAL1172613.1"/>
    <property type="molecule type" value="Genomic_DNA"/>
</dbReference>
<reference evidence="2" key="2">
    <citation type="submission" date="2024-04" db="EMBL/GenBank/DDBJ databases">
        <authorList>
            <person name="Chen Y."/>
            <person name="Shah S."/>
            <person name="Dougan E. K."/>
            <person name="Thang M."/>
            <person name="Chan C."/>
        </authorList>
    </citation>
    <scope>NUCLEOTIDE SEQUENCE [LARGE SCALE GENOMIC DNA]</scope>
</reference>
<dbReference type="EMBL" id="CAMXCT030006738">
    <property type="protein sequence ID" value="CAL4806550.1"/>
    <property type="molecule type" value="Genomic_DNA"/>
</dbReference>
<reference evidence="1" key="1">
    <citation type="submission" date="2022-10" db="EMBL/GenBank/DDBJ databases">
        <authorList>
            <person name="Chen Y."/>
            <person name="Dougan E. K."/>
            <person name="Chan C."/>
            <person name="Rhodes N."/>
            <person name="Thang M."/>
        </authorList>
    </citation>
    <scope>NUCLEOTIDE SEQUENCE</scope>
</reference>
<dbReference type="PANTHER" id="PTHR40280:SF1">
    <property type="entry name" value="VOC DOMAIN-CONTAINING PROTEIN"/>
    <property type="match status" value="1"/>
</dbReference>
<comment type="caution">
    <text evidence="1">The sequence shown here is derived from an EMBL/GenBank/DDBJ whole genome shotgun (WGS) entry which is preliminary data.</text>
</comment>
<dbReference type="EMBL" id="CAMXCT010006738">
    <property type="protein sequence ID" value="CAI4019238.1"/>
    <property type="molecule type" value="Genomic_DNA"/>
</dbReference>
<sequence length="362" mass="40157">MGGVVSLLPNACMGRDKKILHDLKLTLPPERVTSLLSLEHLNVNVPAWNSELEIFWMKGLGFAKDTRADDVCSKVRAKGGSLQGLVWANAGLQQVHMPIGEPPPMESQTIPGFVGLAYSDIVGLRSNLKALSIDFSLVSSQETVAMKDLGPPAMKVKSPTGVNFIIHGIRTSSWVTPSGWMNTKDLEEQQVSLPSQVPSVCLGIPYMRFLCPHGKAAAVARFYDCIFCTKAEVRKAANAEECWVPVGASQWIIYREAQAGDHIPYDGYHIAIYINNFVDTYRRAKERQLVWNNPRFPNTTYDTEDMAISHTEFRILKLVDPQSGEFICELEHEIRAASHPAFCAKQWIGPKPLGELGDHQGK</sequence>
<organism evidence="1">
    <name type="scientific">Cladocopium goreaui</name>
    <dbReference type="NCBI Taxonomy" id="2562237"/>
    <lineage>
        <taxon>Eukaryota</taxon>
        <taxon>Sar</taxon>
        <taxon>Alveolata</taxon>
        <taxon>Dinophyceae</taxon>
        <taxon>Suessiales</taxon>
        <taxon>Symbiodiniaceae</taxon>
        <taxon>Cladocopium</taxon>
    </lineage>
</organism>
<name>A0A9P1M4Y5_9DINO</name>
<dbReference type="PANTHER" id="PTHR40280">
    <property type="entry name" value="BLR6907 PROTEIN"/>
    <property type="match status" value="1"/>
</dbReference>
<evidence type="ECO:0000313" key="1">
    <source>
        <dbReference type="EMBL" id="CAI4019238.1"/>
    </source>
</evidence>
<gene>
    <name evidence="1" type="ORF">C1SCF055_LOCUS43752</name>
</gene>